<protein>
    <submittedName>
        <fullName evidence="5">Unannotated protein</fullName>
    </submittedName>
</protein>
<reference evidence="5" key="1">
    <citation type="submission" date="2020-05" db="EMBL/GenBank/DDBJ databases">
        <authorList>
            <person name="Chiriac C."/>
            <person name="Salcher M."/>
            <person name="Ghai R."/>
            <person name="Kavagutti S V."/>
        </authorList>
    </citation>
    <scope>NUCLEOTIDE SEQUENCE</scope>
</reference>
<dbReference type="EMBL" id="CAFAAL010000051">
    <property type="protein sequence ID" value="CAB4802347.1"/>
    <property type="molecule type" value="Genomic_DNA"/>
</dbReference>
<evidence type="ECO:0000313" key="4">
    <source>
        <dbReference type="EMBL" id="CAB4876784.1"/>
    </source>
</evidence>
<dbReference type="EMBL" id="CAFBMF010000070">
    <property type="protein sequence ID" value="CAB4903911.1"/>
    <property type="molecule type" value="Genomic_DNA"/>
</dbReference>
<evidence type="ECO:0000313" key="6">
    <source>
        <dbReference type="EMBL" id="CAB5032398.1"/>
    </source>
</evidence>
<evidence type="ECO:0000313" key="3">
    <source>
        <dbReference type="EMBL" id="CAB4802347.1"/>
    </source>
</evidence>
<dbReference type="EMBL" id="CAEZYH010000084">
    <property type="protein sequence ID" value="CAB4728168.1"/>
    <property type="molecule type" value="Genomic_DNA"/>
</dbReference>
<accession>A0A6J7G715</accession>
<dbReference type="EMBL" id="CAFBPS010000088">
    <property type="protein sequence ID" value="CAB5032398.1"/>
    <property type="molecule type" value="Genomic_DNA"/>
</dbReference>
<evidence type="ECO:0000313" key="5">
    <source>
        <dbReference type="EMBL" id="CAB4903911.1"/>
    </source>
</evidence>
<gene>
    <name evidence="1" type="ORF">UFOPK2658_01520</name>
    <name evidence="2" type="ORF">UFOPK2880_01351</name>
    <name evidence="3" type="ORF">UFOPK3004_00746</name>
    <name evidence="4" type="ORF">UFOPK3304_01317</name>
    <name evidence="5" type="ORF">UFOPK3494_01093</name>
    <name evidence="6" type="ORF">UFOPK4134_01136</name>
</gene>
<name>A0A6J7G715_9ZZZZ</name>
<organism evidence="5">
    <name type="scientific">freshwater metagenome</name>
    <dbReference type="NCBI Taxonomy" id="449393"/>
    <lineage>
        <taxon>unclassified sequences</taxon>
        <taxon>metagenomes</taxon>
        <taxon>ecological metagenomes</taxon>
    </lineage>
</organism>
<sequence>MLNLVNASDDSAIATVVQWNSHPESTLGWNPPDVPNLETICAEKGWDGESCSADGRYFTADYPGVLRERLQAAGFGDVLYLNGAVGSQIGPGDADVWEVTDVHPIGNGWTAPEGAGPVEGCSDLRCRNFARTSAIGEQLTQAVLQLVAQAKVIDIDRVKFSTEEFFTRLTNIGFRLLIGDGDLAWKSPTLYTCEPNQPPSDETCQSDNDALEVDPVLTPLTDSEIRVGDMLKTRVSFLDLGVVGFMFMPGELPPELVVGLPKDFDTNTEKYYLEGAGLHAEGVEYDFPGYLTSLVQRDVLFTVGLGTEELGYWVPVSEYRLKCLEIALPGGSTCADLYARGMIEHADSAGGLTCKKITDDPSALEAYDSADAAAVAAICRYGQALGRELGEPEGHYEETNAAGWDLVDDLWNAATKLFGNTGSGRINPDNSGETIQYPPN</sequence>
<dbReference type="EMBL" id="CAFBLJ010000075">
    <property type="protein sequence ID" value="CAB4876784.1"/>
    <property type="molecule type" value="Genomic_DNA"/>
</dbReference>
<proteinExistence type="predicted"/>
<dbReference type="AlphaFoldDB" id="A0A6J7G715"/>
<dbReference type="EMBL" id="CAEZZP010000097">
    <property type="protein sequence ID" value="CAB4779657.1"/>
    <property type="molecule type" value="Genomic_DNA"/>
</dbReference>
<evidence type="ECO:0000313" key="1">
    <source>
        <dbReference type="EMBL" id="CAB4728168.1"/>
    </source>
</evidence>
<evidence type="ECO:0000313" key="2">
    <source>
        <dbReference type="EMBL" id="CAB4779657.1"/>
    </source>
</evidence>